<sequence length="89" mass="10309">MTRTTPELAPTSPNFHCICGMMGDADHYILSCSLTKEFYLIKSTDEHKKAWFKNLLTNRQAVTKMEGAFRTSRSICNKLTQERDHNRLQ</sequence>
<dbReference type="OrthoDB" id="6437659at2759"/>
<comment type="caution">
    <text evidence="1">The sequence shown here is derived from an EMBL/GenBank/DDBJ whole genome shotgun (WGS) entry which is preliminary data.</text>
</comment>
<evidence type="ECO:0000313" key="2">
    <source>
        <dbReference type="Proteomes" id="UP000499080"/>
    </source>
</evidence>
<name>A0A4Y2AVM7_ARAVE</name>
<keyword evidence="2" id="KW-1185">Reference proteome</keyword>
<gene>
    <name evidence="1" type="ORF">AVEN_132670_1</name>
</gene>
<organism evidence="1 2">
    <name type="scientific">Araneus ventricosus</name>
    <name type="common">Orbweaver spider</name>
    <name type="synonym">Epeira ventricosa</name>
    <dbReference type="NCBI Taxonomy" id="182803"/>
    <lineage>
        <taxon>Eukaryota</taxon>
        <taxon>Metazoa</taxon>
        <taxon>Ecdysozoa</taxon>
        <taxon>Arthropoda</taxon>
        <taxon>Chelicerata</taxon>
        <taxon>Arachnida</taxon>
        <taxon>Araneae</taxon>
        <taxon>Araneomorphae</taxon>
        <taxon>Entelegynae</taxon>
        <taxon>Araneoidea</taxon>
        <taxon>Araneidae</taxon>
        <taxon>Araneus</taxon>
    </lineage>
</organism>
<dbReference type="Proteomes" id="UP000499080">
    <property type="component" value="Unassembled WGS sequence"/>
</dbReference>
<dbReference type="AlphaFoldDB" id="A0A4Y2AVM7"/>
<dbReference type="EMBL" id="BGPR01000034">
    <property type="protein sequence ID" value="GBL83778.1"/>
    <property type="molecule type" value="Genomic_DNA"/>
</dbReference>
<evidence type="ECO:0000313" key="1">
    <source>
        <dbReference type="EMBL" id="GBL83778.1"/>
    </source>
</evidence>
<protein>
    <submittedName>
        <fullName evidence="1">Uncharacterized protein</fullName>
    </submittedName>
</protein>
<reference evidence="1 2" key="1">
    <citation type="journal article" date="2019" name="Sci. Rep.">
        <title>Orb-weaving spider Araneus ventricosus genome elucidates the spidroin gene catalogue.</title>
        <authorList>
            <person name="Kono N."/>
            <person name="Nakamura H."/>
            <person name="Ohtoshi R."/>
            <person name="Moran D.A.P."/>
            <person name="Shinohara A."/>
            <person name="Yoshida Y."/>
            <person name="Fujiwara M."/>
            <person name="Mori M."/>
            <person name="Tomita M."/>
            <person name="Arakawa K."/>
        </authorList>
    </citation>
    <scope>NUCLEOTIDE SEQUENCE [LARGE SCALE GENOMIC DNA]</scope>
</reference>
<proteinExistence type="predicted"/>
<accession>A0A4Y2AVM7</accession>